<sequence length="990" mass="115783">MISIINVFESGTCCFLIKKGLLKIISSTQIFISLGVGGKQSRIEKELKKIQKRLSYESLISMQFIYSFLYIKTMLIWLRKQKRLALEIYEDYNDSIYIDCQNELIISQFWPLFVTIMKIYLFYSIVLIMINNIEEYQSYNSQQVTLYTYLLIMLPLATIVYDKWIIQKLSKRQKVALTQILFIMFETLLQLYLQQLLMEYESLQRLIGILLIFIIMQIVMATMNNFKLRLIILIKFFVYLGYKTEFTIFYCLFTYHIVFLNLLLVYYWDQQIMRLSKIKHFAEQSLRSIPTAVCILNSDCEQVLFSNRYMKKLIEKSHTKTKTFMTKSVKQDYLFQTQPSIMSNYDEIFLFFSQMFANVEDVKNLLPPDSSKFNLDILDDEQLNLNQVIQCIVKTDKKTQGKIYTLRCQFIDRPELAIDESQKVVIEVKMKTLLQYEDNKHATLINLYDISTNLKSIYYKNLNQFKSKVIRSISHELRTRLNAIQGMIQMVQNYNQNFDWEVKKYLRAAFNNCRIQNFIIGSIIDYNLLRERKLPTKLDKEVMDLFKDEAELKYVKIKYEDKIQSNNYELLDSEKFQSILIHIISNSIRFSKSDGLISIRLSKDLSTNNNNTNSYIQIPDNKQQNNKHSKLQVPHSYSPQQQRLSGSDCCHDSSNNNKQRRTISKYKMASQFSSNGNLSTNLADVYMIEVRDNGLGMTAERLEYIRSLLNGEDCQVERNSNDASSGMMLGLRASNQLIKNVSGKDDNSNYISIDSDIDKGTTIQMHIKIRLISGENFSSELILKESSVENEGIIHSYNNFNLKLSPWSTGAQIHTKNQCQCENTFMIVDDEPYNLIVLESLLKKLQHQVVKAENGKHCIQLLEKMLEQFQEHKCKGYKGIIMDYQMPIMNGEEATKYITQICKDKCITPIPIFGLTGFSGEDEINRLLESGMREVIVKPITIRTLEDLISNISRSEYRSLDYVSNISQQFQFMDIEYAEEDKLVLEQSAH</sequence>
<proteinExistence type="predicted"/>
<dbReference type="SMART" id="SM00388">
    <property type="entry name" value="HisKA"/>
    <property type="match status" value="1"/>
</dbReference>
<feature type="transmembrane region" description="Helical" evidence="4">
    <location>
        <begin position="247"/>
        <end position="268"/>
    </location>
</feature>
<dbReference type="PANTHER" id="PTHR43719:SF28">
    <property type="entry name" value="PEROXIDE STRESS-ACTIVATED HISTIDINE KINASE MAK1-RELATED"/>
    <property type="match status" value="1"/>
</dbReference>
<dbReference type="GO" id="GO:0000155">
    <property type="term" value="F:phosphorelay sensor kinase activity"/>
    <property type="evidence" value="ECO:0007669"/>
    <property type="project" value="InterPro"/>
</dbReference>
<dbReference type="PROSITE" id="PS50109">
    <property type="entry name" value="HIS_KIN"/>
    <property type="match status" value="1"/>
</dbReference>
<dbReference type="InterPro" id="IPR001789">
    <property type="entry name" value="Sig_transdc_resp-reg_receiver"/>
</dbReference>
<accession>A0A8S1VUE0</accession>
<reference evidence="7" key="1">
    <citation type="submission" date="2021-01" db="EMBL/GenBank/DDBJ databases">
        <authorList>
            <consortium name="Genoscope - CEA"/>
            <person name="William W."/>
        </authorList>
    </citation>
    <scope>NUCLEOTIDE SEQUENCE</scope>
</reference>
<dbReference type="AlphaFoldDB" id="A0A8S1VUE0"/>
<dbReference type="SMART" id="SM00448">
    <property type="entry name" value="REC"/>
    <property type="match status" value="1"/>
</dbReference>
<evidence type="ECO:0000256" key="1">
    <source>
        <dbReference type="ARBA" id="ARBA00022553"/>
    </source>
</evidence>
<feature type="region of interest" description="Disordered" evidence="3">
    <location>
        <begin position="617"/>
        <end position="658"/>
    </location>
</feature>
<dbReference type="CDD" id="cd00082">
    <property type="entry name" value="HisKA"/>
    <property type="match status" value="1"/>
</dbReference>
<feature type="transmembrane region" description="Helical" evidence="4">
    <location>
        <begin position="205"/>
        <end position="226"/>
    </location>
</feature>
<evidence type="ECO:0000259" key="6">
    <source>
        <dbReference type="PROSITE" id="PS50110"/>
    </source>
</evidence>
<organism evidence="7 8">
    <name type="scientific">Paramecium octaurelia</name>
    <dbReference type="NCBI Taxonomy" id="43137"/>
    <lineage>
        <taxon>Eukaryota</taxon>
        <taxon>Sar</taxon>
        <taxon>Alveolata</taxon>
        <taxon>Ciliophora</taxon>
        <taxon>Intramacronucleata</taxon>
        <taxon>Oligohymenophorea</taxon>
        <taxon>Peniculida</taxon>
        <taxon>Parameciidae</taxon>
        <taxon>Paramecium</taxon>
    </lineage>
</organism>
<evidence type="ECO:0000313" key="7">
    <source>
        <dbReference type="EMBL" id="CAD8179442.1"/>
    </source>
</evidence>
<dbReference type="InterPro" id="IPR003661">
    <property type="entry name" value="HisK_dim/P_dom"/>
</dbReference>
<evidence type="ECO:0000259" key="5">
    <source>
        <dbReference type="PROSITE" id="PS50109"/>
    </source>
</evidence>
<keyword evidence="8" id="KW-1185">Reference proteome</keyword>
<dbReference type="InterPro" id="IPR050956">
    <property type="entry name" value="2C_system_His_kinase"/>
</dbReference>
<evidence type="ECO:0000313" key="8">
    <source>
        <dbReference type="Proteomes" id="UP000683925"/>
    </source>
</evidence>
<evidence type="ECO:0000256" key="3">
    <source>
        <dbReference type="SAM" id="MobiDB-lite"/>
    </source>
</evidence>
<feature type="compositionally biased region" description="Polar residues" evidence="3">
    <location>
        <begin position="635"/>
        <end position="645"/>
    </location>
</feature>
<protein>
    <submittedName>
        <fullName evidence="7">Uncharacterized protein</fullName>
    </submittedName>
</protein>
<name>A0A8S1VUE0_PAROT</name>
<dbReference type="InterPro" id="IPR003594">
    <property type="entry name" value="HATPase_dom"/>
</dbReference>
<dbReference type="OMA" id="CCHDSSN"/>
<evidence type="ECO:0000256" key="4">
    <source>
        <dbReference type="SAM" id="Phobius"/>
    </source>
</evidence>
<dbReference type="InterPro" id="IPR005467">
    <property type="entry name" value="His_kinase_dom"/>
</dbReference>
<dbReference type="PANTHER" id="PTHR43719">
    <property type="entry name" value="TWO-COMPONENT HISTIDINE KINASE"/>
    <property type="match status" value="1"/>
</dbReference>
<keyword evidence="1 2" id="KW-0597">Phosphoprotein</keyword>
<keyword evidence="4" id="KW-1133">Transmembrane helix</keyword>
<dbReference type="EMBL" id="CAJJDP010000072">
    <property type="protein sequence ID" value="CAD8179442.1"/>
    <property type="molecule type" value="Genomic_DNA"/>
</dbReference>
<gene>
    <name evidence="7" type="ORF">POCTA_138.1.T0730019</name>
</gene>
<keyword evidence="4" id="KW-0812">Transmembrane</keyword>
<comment type="caution">
    <text evidence="7">The sequence shown here is derived from an EMBL/GenBank/DDBJ whole genome shotgun (WGS) entry which is preliminary data.</text>
</comment>
<feature type="modified residue" description="4-aspartylphosphate" evidence="2">
    <location>
        <position position="883"/>
    </location>
</feature>
<dbReference type="CDD" id="cd17546">
    <property type="entry name" value="REC_hyHK_CKI1_RcsC-like"/>
    <property type="match status" value="1"/>
</dbReference>
<evidence type="ECO:0000256" key="2">
    <source>
        <dbReference type="PROSITE-ProRule" id="PRU00169"/>
    </source>
</evidence>
<dbReference type="PROSITE" id="PS50110">
    <property type="entry name" value="RESPONSE_REGULATORY"/>
    <property type="match status" value="1"/>
</dbReference>
<feature type="transmembrane region" description="Helical" evidence="4">
    <location>
        <begin position="176"/>
        <end position="193"/>
    </location>
</feature>
<feature type="domain" description="Histidine kinase" evidence="5">
    <location>
        <begin position="472"/>
        <end position="771"/>
    </location>
</feature>
<feature type="transmembrane region" description="Helical" evidence="4">
    <location>
        <begin position="146"/>
        <end position="164"/>
    </location>
</feature>
<dbReference type="OrthoDB" id="21225at2759"/>
<dbReference type="Pfam" id="PF00072">
    <property type="entry name" value="Response_reg"/>
    <property type="match status" value="1"/>
</dbReference>
<dbReference type="SMART" id="SM00387">
    <property type="entry name" value="HATPase_c"/>
    <property type="match status" value="1"/>
</dbReference>
<feature type="domain" description="Response regulatory" evidence="6">
    <location>
        <begin position="824"/>
        <end position="953"/>
    </location>
</feature>
<feature type="transmembrane region" description="Helical" evidence="4">
    <location>
        <begin position="109"/>
        <end position="130"/>
    </location>
</feature>
<dbReference type="Proteomes" id="UP000683925">
    <property type="component" value="Unassembled WGS sequence"/>
</dbReference>
<feature type="transmembrane region" description="Helical" evidence="4">
    <location>
        <begin position="58"/>
        <end position="78"/>
    </location>
</feature>
<keyword evidence="4" id="KW-0472">Membrane</keyword>